<evidence type="ECO:0000259" key="1">
    <source>
        <dbReference type="Pfam" id="PF21926"/>
    </source>
</evidence>
<protein>
    <recommendedName>
        <fullName evidence="1">N-acyl amino acid synthase FeeM catalytic core domain-containing protein</fullName>
    </recommendedName>
</protein>
<proteinExistence type="predicted"/>
<keyword evidence="3" id="KW-1185">Reference proteome</keyword>
<feature type="domain" description="N-acyl amino acid synthase FeeM catalytic core" evidence="1">
    <location>
        <begin position="50"/>
        <end position="189"/>
    </location>
</feature>
<evidence type="ECO:0000313" key="2">
    <source>
        <dbReference type="EMBL" id="SFU08268.1"/>
    </source>
</evidence>
<dbReference type="InterPro" id="IPR054597">
    <property type="entry name" value="FeeM_cat"/>
</dbReference>
<dbReference type="SUPFAM" id="SSF55729">
    <property type="entry name" value="Acyl-CoA N-acyltransferases (Nat)"/>
    <property type="match status" value="1"/>
</dbReference>
<evidence type="ECO:0000313" key="3">
    <source>
        <dbReference type="Proteomes" id="UP000183371"/>
    </source>
</evidence>
<dbReference type="Gene3D" id="3.40.630.30">
    <property type="match status" value="1"/>
</dbReference>
<dbReference type="Pfam" id="PF21926">
    <property type="entry name" value="FeeM"/>
    <property type="match status" value="1"/>
</dbReference>
<organism evidence="2 3">
    <name type="scientific">Pseudovibrio denitrificans</name>
    <dbReference type="NCBI Taxonomy" id="258256"/>
    <lineage>
        <taxon>Bacteria</taxon>
        <taxon>Pseudomonadati</taxon>
        <taxon>Pseudomonadota</taxon>
        <taxon>Alphaproteobacteria</taxon>
        <taxon>Hyphomicrobiales</taxon>
        <taxon>Stappiaceae</taxon>
        <taxon>Pseudovibrio</taxon>
    </lineage>
</organism>
<dbReference type="AlphaFoldDB" id="A0A1I7D958"/>
<dbReference type="RefSeq" id="WP_083417298.1">
    <property type="nucleotide sequence ID" value="NZ_FPBD01000008.1"/>
</dbReference>
<sequence length="420" mass="47775">MINTNQHCANHEAARSRKFSIFRRRVKLQNSPPAGVIFKQADTPEELTQVCKLLYNSYTQVGYMKEDGTGYRFTPYYILPSSYTLIAKQGDTVIATTTVIVKSQEELPVEQIFSLDHIAKWDRRIAEASSLTVHPDYRSQEGSLIHALLKYMFQVAREDLGIHDLVMACTPKHMDFYEALLLFRRLSHEVIDAFDYVNGTTATGAYLNFTEMHADYLRVYGDTPEERNLFKYYMEYEFDSFQKLSKVSAAYDGNRWSAKELEHFLHGPIQGAASLTPDELKLLRRHYPTHEHDHLFGAQEVTSALMDTDIAGLVRLRTNMETPVVLRRIETDRVHLTTPKPYELLNAKELRLLLGTYAQSPIKVQSITLTGGPNAIVRFDPTSSPQVRELLNNATSPKPPARLTDILAEAFHPPELAHAG</sequence>
<dbReference type="InterPro" id="IPR016181">
    <property type="entry name" value="Acyl_CoA_acyltransferase"/>
</dbReference>
<gene>
    <name evidence="2" type="ORF">SAMN05444141_10812</name>
</gene>
<accession>A0A1I7D958</accession>
<dbReference type="EMBL" id="FPBD01000008">
    <property type="protein sequence ID" value="SFU08268.1"/>
    <property type="molecule type" value="Genomic_DNA"/>
</dbReference>
<reference evidence="3" key="1">
    <citation type="submission" date="2016-10" db="EMBL/GenBank/DDBJ databases">
        <authorList>
            <person name="Varghese N."/>
            <person name="Submissions S."/>
        </authorList>
    </citation>
    <scope>NUCLEOTIDE SEQUENCE [LARGE SCALE GENOMIC DNA]</scope>
    <source>
        <strain evidence="3">DSM 17465</strain>
    </source>
</reference>
<name>A0A1I7D958_9HYPH</name>
<dbReference type="Proteomes" id="UP000183371">
    <property type="component" value="Unassembled WGS sequence"/>
</dbReference>